<name>A0A4R6U5F7_9BACI</name>
<reference evidence="2 3" key="1">
    <citation type="submission" date="2019-03" db="EMBL/GenBank/DDBJ databases">
        <title>Genomic Encyclopedia of Type Strains, Phase IV (KMG-IV): sequencing the most valuable type-strain genomes for metagenomic binning, comparative biology and taxonomic classification.</title>
        <authorList>
            <person name="Goeker M."/>
        </authorList>
    </citation>
    <scope>NUCLEOTIDE SEQUENCE [LARGE SCALE GENOMIC DNA]</scope>
    <source>
        <strain evidence="2 3">DSM 28697</strain>
    </source>
</reference>
<evidence type="ECO:0000313" key="2">
    <source>
        <dbReference type="EMBL" id="TDQ41708.1"/>
    </source>
</evidence>
<dbReference type="Pfam" id="PF06691">
    <property type="entry name" value="DUF1189"/>
    <property type="match status" value="1"/>
</dbReference>
<keyword evidence="1" id="KW-0472">Membrane</keyword>
<feature type="transmembrane region" description="Helical" evidence="1">
    <location>
        <begin position="217"/>
        <end position="235"/>
    </location>
</feature>
<dbReference type="Proteomes" id="UP000295632">
    <property type="component" value="Unassembled WGS sequence"/>
</dbReference>
<accession>A0A4R6U5F7</accession>
<protein>
    <submittedName>
        <fullName evidence="2">Uncharacterized protein DUF1189</fullName>
    </submittedName>
</protein>
<dbReference type="EMBL" id="SNYJ01000003">
    <property type="protein sequence ID" value="TDQ41708.1"/>
    <property type="molecule type" value="Genomic_DNA"/>
</dbReference>
<evidence type="ECO:0000256" key="1">
    <source>
        <dbReference type="SAM" id="Phobius"/>
    </source>
</evidence>
<feature type="transmembrane region" description="Helical" evidence="1">
    <location>
        <begin position="147"/>
        <end position="172"/>
    </location>
</feature>
<keyword evidence="1" id="KW-0812">Transmembrane</keyword>
<proteinExistence type="predicted"/>
<dbReference type="AlphaFoldDB" id="A0A4R6U5F7"/>
<feature type="transmembrane region" description="Helical" evidence="1">
    <location>
        <begin position="193"/>
        <end position="211"/>
    </location>
</feature>
<gene>
    <name evidence="2" type="ORF">EV213_103294</name>
</gene>
<dbReference type="InterPro" id="IPR009574">
    <property type="entry name" value="DUF1189"/>
</dbReference>
<keyword evidence="1" id="KW-1133">Transmembrane helix</keyword>
<dbReference type="RefSeq" id="WP_133579561.1">
    <property type="nucleotide sequence ID" value="NZ_SNYJ01000003.1"/>
</dbReference>
<keyword evidence="3" id="KW-1185">Reference proteome</keyword>
<sequence length="243" mass="26947">MKRLFFQLRKSVTSPAFIAAMRVRGIGNALRLLLTLSALFALLYGSILSFSLSAWVNDVSHALSSESIRWKSVDGFLEDFSAPDNSLVKRSSPSEDSITPALFLDSTQFTIHSEYLSMSVDYSTFPQRIFTEEDGQNALRFVQENIVLLYVASFVITFVLCFMFLVLASSGLALSSQLFSTVMKKKRSSYTQAWSMSAFTLPLGTFLYLIGSVIGQPLFGLGGVFVTISMMFLAIKKLPVSRV</sequence>
<organism evidence="2 3">
    <name type="scientific">Aureibacillus halotolerans</name>
    <dbReference type="NCBI Taxonomy" id="1508390"/>
    <lineage>
        <taxon>Bacteria</taxon>
        <taxon>Bacillati</taxon>
        <taxon>Bacillota</taxon>
        <taxon>Bacilli</taxon>
        <taxon>Bacillales</taxon>
        <taxon>Bacillaceae</taxon>
        <taxon>Aureibacillus</taxon>
    </lineage>
</organism>
<comment type="caution">
    <text evidence="2">The sequence shown here is derived from an EMBL/GenBank/DDBJ whole genome shotgun (WGS) entry which is preliminary data.</text>
</comment>
<feature type="transmembrane region" description="Helical" evidence="1">
    <location>
        <begin position="32"/>
        <end position="56"/>
    </location>
</feature>
<evidence type="ECO:0000313" key="3">
    <source>
        <dbReference type="Proteomes" id="UP000295632"/>
    </source>
</evidence>